<dbReference type="PROSITE" id="PS50255">
    <property type="entry name" value="CYTOCHROME_B5_2"/>
    <property type="match status" value="1"/>
</dbReference>
<dbReference type="PROSITE" id="PS51384">
    <property type="entry name" value="FAD_FR"/>
    <property type="match status" value="1"/>
</dbReference>
<keyword evidence="4" id="KW-0560">Oxidoreductase</keyword>
<evidence type="ECO:0000259" key="7">
    <source>
        <dbReference type="PROSITE" id="PS50255"/>
    </source>
</evidence>
<evidence type="ECO:0008006" key="11">
    <source>
        <dbReference type="Google" id="ProtNLM"/>
    </source>
</evidence>
<accession>A0AAW1D361</accession>
<keyword evidence="10" id="KW-1185">Reference proteome</keyword>
<dbReference type="InterPro" id="IPR051872">
    <property type="entry name" value="Cytochrome_b5/Flavoprotein_Rdt"/>
</dbReference>
<dbReference type="FunFam" id="3.10.120.10:FF:000001">
    <property type="entry name" value="Cytochrome b5 reductase 4"/>
    <property type="match status" value="1"/>
</dbReference>
<dbReference type="GO" id="GO:0004128">
    <property type="term" value="F:cytochrome-b5 reductase activity, acting on NAD(P)H"/>
    <property type="evidence" value="ECO:0007669"/>
    <property type="project" value="TreeGrafter"/>
</dbReference>
<dbReference type="AlphaFoldDB" id="A0AAW1D361"/>
<dbReference type="InterPro" id="IPR017927">
    <property type="entry name" value="FAD-bd_FR_type"/>
</dbReference>
<organism evidence="9 10">
    <name type="scientific">Rhynocoris fuscipes</name>
    <dbReference type="NCBI Taxonomy" id="488301"/>
    <lineage>
        <taxon>Eukaryota</taxon>
        <taxon>Metazoa</taxon>
        <taxon>Ecdysozoa</taxon>
        <taxon>Arthropoda</taxon>
        <taxon>Hexapoda</taxon>
        <taxon>Insecta</taxon>
        <taxon>Pterygota</taxon>
        <taxon>Neoptera</taxon>
        <taxon>Paraneoptera</taxon>
        <taxon>Hemiptera</taxon>
        <taxon>Heteroptera</taxon>
        <taxon>Panheteroptera</taxon>
        <taxon>Cimicomorpha</taxon>
        <taxon>Reduviidae</taxon>
        <taxon>Harpactorinae</taxon>
        <taxon>Harpactorini</taxon>
        <taxon>Rhynocoris</taxon>
    </lineage>
</organism>
<name>A0AAW1D361_9HEMI</name>
<reference evidence="9 10" key="1">
    <citation type="submission" date="2022-12" db="EMBL/GenBank/DDBJ databases">
        <title>Chromosome-level genome assembly of true bugs.</title>
        <authorList>
            <person name="Ma L."/>
            <person name="Li H."/>
        </authorList>
    </citation>
    <scope>NUCLEOTIDE SEQUENCE [LARGE SCALE GENOMIC DNA]</scope>
    <source>
        <strain evidence="9">Lab_2022b</strain>
    </source>
</reference>
<comment type="similarity">
    <text evidence="1">Belongs to the flavoprotein pyridine nucleotide cytochrome reductase family.</text>
</comment>
<evidence type="ECO:0000256" key="1">
    <source>
        <dbReference type="ARBA" id="ARBA00006105"/>
    </source>
</evidence>
<dbReference type="Pfam" id="PF00173">
    <property type="entry name" value="Cyt-b5"/>
    <property type="match status" value="1"/>
</dbReference>
<dbReference type="CDD" id="cd06183">
    <property type="entry name" value="cyt_b5_reduct_like"/>
    <property type="match status" value="1"/>
</dbReference>
<dbReference type="InterPro" id="IPR008333">
    <property type="entry name" value="Cbr1-like_FAD-bd_dom"/>
</dbReference>
<evidence type="ECO:0000256" key="2">
    <source>
        <dbReference type="ARBA" id="ARBA00022617"/>
    </source>
</evidence>
<dbReference type="PANTHER" id="PTHR46237">
    <property type="entry name" value="CYTOCHROME B5 REDUCTASE 4 FAMILY MEMBER"/>
    <property type="match status" value="1"/>
</dbReference>
<sequence>MANSLGSATGNPRNKVSLKPGHSLMDWIRLGNSGVDLTGTGGVLLEVTKEQLAKHKSIDDAWICLRGKVYNITKYLDYHPGGVEALMEGAGTDATTLFNQVHSWVNFESILNKCVVGRMVAAVDSDIFASPPKPGPVKHESAIKLDWSQQSKSVTFYLYLKEPLAQLSITNIPDDDELWVLANGIWIGWSLLLPLKWPPSINLPTNDMQKVEIKLDKVIEDGGPKMWQEVPKQLPLPAEEKKIDSFLPCNVVSIFQINHNVYTITLEFLDKIYRYVPVGHHVALQASLKGQIITRNYTPITNLLHQPSFPTGITFMVKSYSNGIFSSWLTTRKVGDILKISEPCGTFSVSYINETVTHLILIAAGTGFTPMVRIINWALQPHKRINVKLLFFNKSEKDIIWKRELSHLMGKNSRFVVEYVLSEANSCWKGKRGYITPQLLETVLPVYMKCIPFPYFVCVCGPSSFTQLAERYLQDMDYPTSNYYCFRG</sequence>
<keyword evidence="3 6" id="KW-0479">Metal-binding</keyword>
<evidence type="ECO:0000256" key="6">
    <source>
        <dbReference type="RuleBase" id="RU362121"/>
    </source>
</evidence>
<dbReference type="InterPro" id="IPR017938">
    <property type="entry name" value="Riboflavin_synthase-like_b-brl"/>
</dbReference>
<dbReference type="GO" id="GO:0005783">
    <property type="term" value="C:endoplasmic reticulum"/>
    <property type="evidence" value="ECO:0007669"/>
    <property type="project" value="TreeGrafter"/>
</dbReference>
<evidence type="ECO:0000256" key="4">
    <source>
        <dbReference type="ARBA" id="ARBA00023002"/>
    </source>
</evidence>
<dbReference type="Pfam" id="PF00970">
    <property type="entry name" value="FAD_binding_6"/>
    <property type="match status" value="1"/>
</dbReference>
<dbReference type="GO" id="GO:0020037">
    <property type="term" value="F:heme binding"/>
    <property type="evidence" value="ECO:0007669"/>
    <property type="project" value="UniProtKB-UniRule"/>
</dbReference>
<feature type="domain" description="FAD-binding FR-type" evidence="8">
    <location>
        <begin position="244"/>
        <end position="350"/>
    </location>
</feature>
<dbReference type="Gene3D" id="2.40.30.10">
    <property type="entry name" value="Translation factors"/>
    <property type="match status" value="1"/>
</dbReference>
<keyword evidence="2 6" id="KW-0349">Heme</keyword>
<dbReference type="GO" id="GO:0006801">
    <property type="term" value="P:superoxide metabolic process"/>
    <property type="evidence" value="ECO:0007669"/>
    <property type="project" value="TreeGrafter"/>
</dbReference>
<dbReference type="PRINTS" id="PR00406">
    <property type="entry name" value="CYTB5RDTASE"/>
</dbReference>
<gene>
    <name evidence="9" type="ORF">O3M35_009272</name>
</gene>
<dbReference type="InterPro" id="IPR001433">
    <property type="entry name" value="OxRdtase_FAD/NAD-bd"/>
</dbReference>
<protein>
    <recommendedName>
        <fullName evidence="11">Cytochrome-b5 reductase</fullName>
    </recommendedName>
</protein>
<comment type="similarity">
    <text evidence="6">Belongs to the cytochrome b5 family.</text>
</comment>
<dbReference type="InterPro" id="IPR039261">
    <property type="entry name" value="FNR_nucleotide-bd"/>
</dbReference>
<evidence type="ECO:0000256" key="5">
    <source>
        <dbReference type="ARBA" id="ARBA00023004"/>
    </source>
</evidence>
<dbReference type="InterPro" id="IPR036400">
    <property type="entry name" value="Cyt_B5-like_heme/steroid_sf"/>
</dbReference>
<evidence type="ECO:0000256" key="3">
    <source>
        <dbReference type="ARBA" id="ARBA00022723"/>
    </source>
</evidence>
<dbReference type="Gene3D" id="3.40.50.80">
    <property type="entry name" value="Nucleotide-binding domain of ferredoxin-NADP reductase (FNR) module"/>
    <property type="match status" value="1"/>
</dbReference>
<evidence type="ECO:0000259" key="8">
    <source>
        <dbReference type="PROSITE" id="PS51384"/>
    </source>
</evidence>
<dbReference type="Pfam" id="PF00175">
    <property type="entry name" value="NAD_binding_1"/>
    <property type="match status" value="1"/>
</dbReference>
<dbReference type="InterPro" id="IPR001199">
    <property type="entry name" value="Cyt_B5-like_heme/steroid-bd"/>
</dbReference>
<dbReference type="Proteomes" id="UP001461498">
    <property type="component" value="Unassembled WGS sequence"/>
</dbReference>
<dbReference type="SUPFAM" id="SSF55856">
    <property type="entry name" value="Cytochrome b5-like heme/steroid binding domain"/>
    <property type="match status" value="1"/>
</dbReference>
<comment type="caution">
    <text evidence="9">The sequence shown here is derived from an EMBL/GenBank/DDBJ whole genome shotgun (WGS) entry which is preliminary data.</text>
</comment>
<dbReference type="SMART" id="SM01117">
    <property type="entry name" value="Cyt-b5"/>
    <property type="match status" value="1"/>
</dbReference>
<dbReference type="SUPFAM" id="SSF63380">
    <property type="entry name" value="Riboflavin synthase domain-like"/>
    <property type="match status" value="1"/>
</dbReference>
<dbReference type="InterPro" id="IPR018506">
    <property type="entry name" value="Cyt_B5_heme-BS"/>
</dbReference>
<dbReference type="GO" id="GO:0046872">
    <property type="term" value="F:metal ion binding"/>
    <property type="evidence" value="ECO:0007669"/>
    <property type="project" value="UniProtKB-UniRule"/>
</dbReference>
<proteinExistence type="inferred from homology"/>
<keyword evidence="5 6" id="KW-0408">Iron</keyword>
<dbReference type="SUPFAM" id="SSF52343">
    <property type="entry name" value="Ferredoxin reductase-like, C-terminal NADP-linked domain"/>
    <property type="match status" value="1"/>
</dbReference>
<dbReference type="PANTHER" id="PTHR46237:SF1">
    <property type="entry name" value="CYTOCHROME B5 REDUCTASE 4"/>
    <property type="match status" value="1"/>
</dbReference>
<dbReference type="Gene3D" id="3.10.120.10">
    <property type="entry name" value="Cytochrome b5-like heme/steroid binding domain"/>
    <property type="match status" value="1"/>
</dbReference>
<feature type="domain" description="Cytochrome b5 heme-binding" evidence="7">
    <location>
        <begin position="44"/>
        <end position="120"/>
    </location>
</feature>
<dbReference type="FunFam" id="3.40.50.80:FF:000021">
    <property type="entry name" value="Cytochrome b5 reductase 4"/>
    <property type="match status" value="1"/>
</dbReference>
<dbReference type="EMBL" id="JAPXFL010000006">
    <property type="protein sequence ID" value="KAK9505156.1"/>
    <property type="molecule type" value="Genomic_DNA"/>
</dbReference>
<dbReference type="PROSITE" id="PS00191">
    <property type="entry name" value="CYTOCHROME_B5_1"/>
    <property type="match status" value="1"/>
</dbReference>
<evidence type="ECO:0000313" key="10">
    <source>
        <dbReference type="Proteomes" id="UP001461498"/>
    </source>
</evidence>
<evidence type="ECO:0000313" key="9">
    <source>
        <dbReference type="EMBL" id="KAK9505156.1"/>
    </source>
</evidence>